<evidence type="ECO:0000256" key="6">
    <source>
        <dbReference type="ARBA" id="ARBA00023136"/>
    </source>
</evidence>
<dbReference type="PANTHER" id="PTHR48086">
    <property type="entry name" value="SODIUM/PROLINE SYMPORTER-RELATED"/>
    <property type="match status" value="1"/>
</dbReference>
<keyword evidence="6 8" id="KW-0472">Membrane</keyword>
<comment type="subcellular location">
    <subcellularLocation>
        <location evidence="1">Membrane</location>
        <topology evidence="1">Multi-pass membrane protein</topology>
    </subcellularLocation>
</comment>
<evidence type="ECO:0000256" key="5">
    <source>
        <dbReference type="ARBA" id="ARBA00022989"/>
    </source>
</evidence>
<feature type="transmembrane region" description="Helical" evidence="8">
    <location>
        <begin position="67"/>
        <end position="91"/>
    </location>
</feature>
<evidence type="ECO:0000256" key="4">
    <source>
        <dbReference type="ARBA" id="ARBA00022692"/>
    </source>
</evidence>
<keyword evidence="10" id="KW-1185">Reference proteome</keyword>
<keyword evidence="4 8" id="KW-0812">Transmembrane</keyword>
<dbReference type="EMBL" id="JBHTIW010000007">
    <property type="protein sequence ID" value="MFD0920575.1"/>
    <property type="molecule type" value="Genomic_DNA"/>
</dbReference>
<dbReference type="InterPro" id="IPR038377">
    <property type="entry name" value="Na/Glc_symporter_sf"/>
</dbReference>
<feature type="transmembrane region" description="Helical" evidence="8">
    <location>
        <begin position="385"/>
        <end position="406"/>
    </location>
</feature>
<name>A0ABW3FR04_9PSEU</name>
<keyword evidence="5 8" id="KW-1133">Transmembrane helix</keyword>
<evidence type="ECO:0000256" key="8">
    <source>
        <dbReference type="SAM" id="Phobius"/>
    </source>
</evidence>
<protein>
    <submittedName>
        <fullName evidence="9">Sodium:solute symporter</fullName>
    </submittedName>
</protein>
<feature type="transmembrane region" description="Helical" evidence="8">
    <location>
        <begin position="273"/>
        <end position="297"/>
    </location>
</feature>
<proteinExistence type="inferred from homology"/>
<comment type="similarity">
    <text evidence="2 7">Belongs to the sodium:solute symporter (SSF) (TC 2.A.21) family.</text>
</comment>
<dbReference type="Pfam" id="PF00474">
    <property type="entry name" value="SSF"/>
    <property type="match status" value="1"/>
</dbReference>
<dbReference type="Gene3D" id="1.20.1730.10">
    <property type="entry name" value="Sodium/glucose cotransporter"/>
    <property type="match status" value="1"/>
</dbReference>
<feature type="transmembrane region" description="Helical" evidence="8">
    <location>
        <begin position="317"/>
        <end position="340"/>
    </location>
</feature>
<dbReference type="PROSITE" id="PS50283">
    <property type="entry name" value="NA_SOLUT_SYMP_3"/>
    <property type="match status" value="1"/>
</dbReference>
<gene>
    <name evidence="9" type="ORF">ACFQ16_12550</name>
</gene>
<keyword evidence="3" id="KW-0813">Transport</keyword>
<dbReference type="InterPro" id="IPR050277">
    <property type="entry name" value="Sodium:Solute_Symporter"/>
</dbReference>
<organism evidence="9 10">
    <name type="scientific">Saccharopolyspora rosea</name>
    <dbReference type="NCBI Taxonomy" id="524884"/>
    <lineage>
        <taxon>Bacteria</taxon>
        <taxon>Bacillati</taxon>
        <taxon>Actinomycetota</taxon>
        <taxon>Actinomycetes</taxon>
        <taxon>Pseudonocardiales</taxon>
        <taxon>Pseudonocardiaceae</taxon>
        <taxon>Saccharopolyspora</taxon>
    </lineage>
</organism>
<evidence type="ECO:0000256" key="3">
    <source>
        <dbReference type="ARBA" id="ARBA00022448"/>
    </source>
</evidence>
<evidence type="ECO:0000313" key="10">
    <source>
        <dbReference type="Proteomes" id="UP001597018"/>
    </source>
</evidence>
<reference evidence="10" key="1">
    <citation type="journal article" date="2019" name="Int. J. Syst. Evol. Microbiol.">
        <title>The Global Catalogue of Microorganisms (GCM) 10K type strain sequencing project: providing services to taxonomists for standard genome sequencing and annotation.</title>
        <authorList>
            <consortium name="The Broad Institute Genomics Platform"/>
            <consortium name="The Broad Institute Genome Sequencing Center for Infectious Disease"/>
            <person name="Wu L."/>
            <person name="Ma J."/>
        </authorList>
    </citation>
    <scope>NUCLEOTIDE SEQUENCE [LARGE SCALE GENOMIC DNA]</scope>
    <source>
        <strain evidence="10">CCUG 56401</strain>
    </source>
</reference>
<feature type="transmembrane region" description="Helical" evidence="8">
    <location>
        <begin position="361"/>
        <end position="379"/>
    </location>
</feature>
<dbReference type="InterPro" id="IPR001734">
    <property type="entry name" value="Na/solute_symporter"/>
</dbReference>
<feature type="transmembrane region" description="Helical" evidence="8">
    <location>
        <begin position="413"/>
        <end position="433"/>
    </location>
</feature>
<accession>A0ABW3FR04</accession>
<sequence length="484" mass="50810">MTTALVIAVAGVLFTGLLGFLGSRGRVRDLENWSVGGRNLGAAAMWFLQAGETFTTFTFLGTTGLTFVAVGAASYAIPYICIAVIGGYFLGPRVWELGRSRGYLTQADFLSDRFGSRPLGVVAALVAILSLLPYLQLQMTGLGLIVQLLTGSSAGRIGSMVLAFVVTVLFVLRSGVRGVVTAAYFKDVIMVVVLAVIMVAVPLHFHLSYADATHAIAARNPATLAVPFGEHTHAWYFSSMLISSIGVLFLTFPHQWPGLLAARDARALRRNYVFMPVYNLLAAIPMVIALIGVVVLDRTSDGDSVLLTLAARALPEWLVGFVLVAAAATAMVPAAVLTLAMSTLVANNVVRARGERTRLRVNHATAVVVTALSLLFGILRPDLLANLLLLTFSGLTQLAPAIGLALPARRVVGAPAITTGLVLGIATVVATTAADVTIDHVDNGVLGLAVNLVAVAAVEATTRLLRRDPARQPAADAAPTGTAR</sequence>
<feature type="transmembrane region" description="Helical" evidence="8">
    <location>
        <begin position="119"/>
        <end position="137"/>
    </location>
</feature>
<evidence type="ECO:0000256" key="1">
    <source>
        <dbReference type="ARBA" id="ARBA00004141"/>
    </source>
</evidence>
<feature type="transmembrane region" description="Helical" evidence="8">
    <location>
        <begin position="445"/>
        <end position="465"/>
    </location>
</feature>
<comment type="caution">
    <text evidence="9">The sequence shown here is derived from an EMBL/GenBank/DDBJ whole genome shotgun (WGS) entry which is preliminary data.</text>
</comment>
<evidence type="ECO:0000256" key="7">
    <source>
        <dbReference type="RuleBase" id="RU362091"/>
    </source>
</evidence>
<dbReference type="PANTHER" id="PTHR48086:SF8">
    <property type="entry name" value="MONOCARBOXYLIC ACID PERMEASE"/>
    <property type="match status" value="1"/>
</dbReference>
<evidence type="ECO:0000256" key="2">
    <source>
        <dbReference type="ARBA" id="ARBA00006434"/>
    </source>
</evidence>
<feature type="transmembrane region" description="Helical" evidence="8">
    <location>
        <begin position="234"/>
        <end position="252"/>
    </location>
</feature>
<dbReference type="RefSeq" id="WP_345600184.1">
    <property type="nucleotide sequence ID" value="NZ_BAABLT010000005.1"/>
</dbReference>
<feature type="transmembrane region" description="Helical" evidence="8">
    <location>
        <begin position="188"/>
        <end position="205"/>
    </location>
</feature>
<evidence type="ECO:0000313" key="9">
    <source>
        <dbReference type="EMBL" id="MFD0920575.1"/>
    </source>
</evidence>
<dbReference type="Proteomes" id="UP001597018">
    <property type="component" value="Unassembled WGS sequence"/>
</dbReference>
<feature type="transmembrane region" description="Helical" evidence="8">
    <location>
        <begin position="157"/>
        <end position="176"/>
    </location>
</feature>